<dbReference type="GO" id="GO:0046872">
    <property type="term" value="F:metal ion binding"/>
    <property type="evidence" value="ECO:0007669"/>
    <property type="project" value="UniProtKB-KW"/>
</dbReference>
<sequence length="293" mass="32626">MALPPPAQNQAYWTVSALESGHVQIPLAWILDSAREDEVYKTPSLSFLLRHSSRNDTFVVDLGIRKDLENLPSLVLEGHRQKNIVVDVPQDVSESLRKGGLDPASVRYVCLTHAHFDYSGDSRPFANATFILTGATRELVTPGWPADQKSRYSSDIFPQERMLVLSTDWWEPLGPFPRAHDLFGDGSLYIVDAPGHVAGHLNVLARTSADGAWVLFVGDSAHHVKLLRGEAGIADRPPWGCAHADKQQAEEHLGRIRRLAALPRVRIMLAHDLEWYEENQEGPAFFPGVLESF</sequence>
<keyword evidence="3" id="KW-0479">Metal-binding</keyword>
<dbReference type="Gene3D" id="3.60.15.10">
    <property type="entry name" value="Ribonuclease Z/Hydroxyacylglutathione hydrolase-like"/>
    <property type="match status" value="1"/>
</dbReference>
<dbReference type="SMART" id="SM00849">
    <property type="entry name" value="Lactamase_B"/>
    <property type="match status" value="1"/>
</dbReference>
<proteinExistence type="inferred from homology"/>
<feature type="domain" description="Metallo-beta-lactamase" evidence="6">
    <location>
        <begin position="43"/>
        <end position="271"/>
    </location>
</feature>
<name>M2QLA2_CERS8</name>
<dbReference type="OrthoDB" id="10250730at2759"/>
<evidence type="ECO:0000313" key="8">
    <source>
        <dbReference type="Proteomes" id="UP000016930"/>
    </source>
</evidence>
<dbReference type="HOGENOM" id="CLU_030571_1_1_1"/>
<accession>M2QLA2</accession>
<dbReference type="GO" id="GO:0016787">
    <property type="term" value="F:hydrolase activity"/>
    <property type="evidence" value="ECO:0007669"/>
    <property type="project" value="UniProtKB-KW"/>
</dbReference>
<evidence type="ECO:0000256" key="5">
    <source>
        <dbReference type="ARBA" id="ARBA00022833"/>
    </source>
</evidence>
<gene>
    <name evidence="7" type="ORF">CERSUDRAFT_154718</name>
</gene>
<comment type="cofactor">
    <cofactor evidence="1">
        <name>Zn(2+)</name>
        <dbReference type="ChEBI" id="CHEBI:29105"/>
    </cofactor>
</comment>
<comment type="similarity">
    <text evidence="2">Belongs to the metallo-beta-lactamase superfamily.</text>
</comment>
<dbReference type="CDD" id="cd07730">
    <property type="entry name" value="metallo-hydrolase-like_MBL-fold"/>
    <property type="match status" value="1"/>
</dbReference>
<keyword evidence="5" id="KW-0862">Zinc</keyword>
<dbReference type="Proteomes" id="UP000016930">
    <property type="component" value="Unassembled WGS sequence"/>
</dbReference>
<dbReference type="InterPro" id="IPR001279">
    <property type="entry name" value="Metallo-B-lactamas"/>
</dbReference>
<keyword evidence="8" id="KW-1185">Reference proteome</keyword>
<dbReference type="Pfam" id="PF00753">
    <property type="entry name" value="Lactamase_B"/>
    <property type="match status" value="1"/>
</dbReference>
<evidence type="ECO:0000313" key="7">
    <source>
        <dbReference type="EMBL" id="EMD37813.1"/>
    </source>
</evidence>
<dbReference type="PANTHER" id="PTHR42978:SF2">
    <property type="entry name" value="102 KBASES UNSTABLE REGION: FROM 1 TO 119443"/>
    <property type="match status" value="1"/>
</dbReference>
<dbReference type="AlphaFoldDB" id="M2QLA2"/>
<reference evidence="7 8" key="1">
    <citation type="journal article" date="2012" name="Proc. Natl. Acad. Sci. U.S.A.">
        <title>Comparative genomics of Ceriporiopsis subvermispora and Phanerochaete chrysosporium provide insight into selective ligninolysis.</title>
        <authorList>
            <person name="Fernandez-Fueyo E."/>
            <person name="Ruiz-Duenas F.J."/>
            <person name="Ferreira P."/>
            <person name="Floudas D."/>
            <person name="Hibbett D.S."/>
            <person name="Canessa P."/>
            <person name="Larrondo L.F."/>
            <person name="James T.Y."/>
            <person name="Seelenfreund D."/>
            <person name="Lobos S."/>
            <person name="Polanco R."/>
            <person name="Tello M."/>
            <person name="Honda Y."/>
            <person name="Watanabe T."/>
            <person name="Watanabe T."/>
            <person name="Ryu J.S."/>
            <person name="Kubicek C.P."/>
            <person name="Schmoll M."/>
            <person name="Gaskell J."/>
            <person name="Hammel K.E."/>
            <person name="St John F.J."/>
            <person name="Vanden Wymelenberg A."/>
            <person name="Sabat G."/>
            <person name="Splinter BonDurant S."/>
            <person name="Syed K."/>
            <person name="Yadav J.S."/>
            <person name="Doddapaneni H."/>
            <person name="Subramanian V."/>
            <person name="Lavin J.L."/>
            <person name="Oguiza J.A."/>
            <person name="Perez G."/>
            <person name="Pisabarro A.G."/>
            <person name="Ramirez L."/>
            <person name="Santoyo F."/>
            <person name="Master E."/>
            <person name="Coutinho P.M."/>
            <person name="Henrissat B."/>
            <person name="Lombard V."/>
            <person name="Magnuson J.K."/>
            <person name="Kuees U."/>
            <person name="Hori C."/>
            <person name="Igarashi K."/>
            <person name="Samejima M."/>
            <person name="Held B.W."/>
            <person name="Barry K.W."/>
            <person name="LaButti K.M."/>
            <person name="Lapidus A."/>
            <person name="Lindquist E.A."/>
            <person name="Lucas S.M."/>
            <person name="Riley R."/>
            <person name="Salamov A.A."/>
            <person name="Hoffmeister D."/>
            <person name="Schwenk D."/>
            <person name="Hadar Y."/>
            <person name="Yarden O."/>
            <person name="de Vries R.P."/>
            <person name="Wiebenga A."/>
            <person name="Stenlid J."/>
            <person name="Eastwood D."/>
            <person name="Grigoriev I.V."/>
            <person name="Berka R.M."/>
            <person name="Blanchette R.A."/>
            <person name="Kersten P."/>
            <person name="Martinez A.T."/>
            <person name="Vicuna R."/>
            <person name="Cullen D."/>
        </authorList>
    </citation>
    <scope>NUCLEOTIDE SEQUENCE [LARGE SCALE GENOMIC DNA]</scope>
    <source>
        <strain evidence="7 8">B</strain>
    </source>
</reference>
<organism evidence="7 8">
    <name type="scientific">Ceriporiopsis subvermispora (strain B)</name>
    <name type="common">White-rot fungus</name>
    <name type="synonym">Gelatoporia subvermispora</name>
    <dbReference type="NCBI Taxonomy" id="914234"/>
    <lineage>
        <taxon>Eukaryota</taxon>
        <taxon>Fungi</taxon>
        <taxon>Dikarya</taxon>
        <taxon>Basidiomycota</taxon>
        <taxon>Agaricomycotina</taxon>
        <taxon>Agaricomycetes</taxon>
        <taxon>Polyporales</taxon>
        <taxon>Gelatoporiaceae</taxon>
        <taxon>Gelatoporia</taxon>
    </lineage>
</organism>
<dbReference type="SUPFAM" id="SSF56281">
    <property type="entry name" value="Metallo-hydrolase/oxidoreductase"/>
    <property type="match status" value="1"/>
</dbReference>
<protein>
    <recommendedName>
        <fullName evidence="6">Metallo-beta-lactamase domain-containing protein</fullName>
    </recommendedName>
</protein>
<keyword evidence="4" id="KW-0378">Hydrolase</keyword>
<evidence type="ECO:0000259" key="6">
    <source>
        <dbReference type="SMART" id="SM00849"/>
    </source>
</evidence>
<evidence type="ECO:0000256" key="1">
    <source>
        <dbReference type="ARBA" id="ARBA00001947"/>
    </source>
</evidence>
<evidence type="ECO:0000256" key="2">
    <source>
        <dbReference type="ARBA" id="ARBA00007749"/>
    </source>
</evidence>
<dbReference type="STRING" id="914234.M2QLA2"/>
<evidence type="ECO:0000256" key="3">
    <source>
        <dbReference type="ARBA" id="ARBA00022723"/>
    </source>
</evidence>
<dbReference type="EMBL" id="KB445796">
    <property type="protein sequence ID" value="EMD37813.1"/>
    <property type="molecule type" value="Genomic_DNA"/>
</dbReference>
<dbReference type="InterPro" id="IPR051013">
    <property type="entry name" value="MBL_superfamily_lactonases"/>
</dbReference>
<dbReference type="InterPro" id="IPR036866">
    <property type="entry name" value="RibonucZ/Hydroxyglut_hydro"/>
</dbReference>
<evidence type="ECO:0000256" key="4">
    <source>
        <dbReference type="ARBA" id="ARBA00022801"/>
    </source>
</evidence>
<dbReference type="PANTHER" id="PTHR42978">
    <property type="entry name" value="QUORUM-QUENCHING LACTONASE YTNP-RELATED-RELATED"/>
    <property type="match status" value="1"/>
</dbReference>